<dbReference type="Proteomes" id="UP001597478">
    <property type="component" value="Unassembled WGS sequence"/>
</dbReference>
<accession>A0ABW5W9Z7</accession>
<dbReference type="RefSeq" id="WP_377385949.1">
    <property type="nucleotide sequence ID" value="NZ_JBHSAN010000006.1"/>
</dbReference>
<keyword evidence="1" id="KW-1133">Transmembrane helix</keyword>
<proteinExistence type="predicted"/>
<protein>
    <recommendedName>
        <fullName evidence="4">Membrane protein YqaA with SNARE-associated domain</fullName>
    </recommendedName>
</protein>
<comment type="caution">
    <text evidence="2">The sequence shown here is derived from an EMBL/GenBank/DDBJ whole genome shotgun (WGS) entry which is preliminary data.</text>
</comment>
<evidence type="ECO:0000256" key="1">
    <source>
        <dbReference type="SAM" id="Phobius"/>
    </source>
</evidence>
<sequence>MLTWLCITFGVAFGSAVIPVISIEVFVIGLMTSGNSIPWLAVGAVVATGQILGKLLYYLAARGSIRLPEFLHCRLHRERPPSPRRHRWRLRTKKLRGWLDTLRERCHRHPHWMASTYGVSSVVGLPPFMATTVLAGLVRMRMSTFVTAGLLGRFVRFSALAASPAMFAGAFGL</sequence>
<keyword evidence="3" id="KW-1185">Reference proteome</keyword>
<evidence type="ECO:0008006" key="4">
    <source>
        <dbReference type="Google" id="ProtNLM"/>
    </source>
</evidence>
<feature type="transmembrane region" description="Helical" evidence="1">
    <location>
        <begin position="6"/>
        <end position="27"/>
    </location>
</feature>
<name>A0ABW5W9Z7_9PSEU</name>
<feature type="transmembrane region" description="Helical" evidence="1">
    <location>
        <begin position="150"/>
        <end position="171"/>
    </location>
</feature>
<feature type="transmembrane region" description="Helical" evidence="1">
    <location>
        <begin position="117"/>
        <end position="138"/>
    </location>
</feature>
<gene>
    <name evidence="2" type="ORF">ACFS2C_07775</name>
</gene>
<keyword evidence="1" id="KW-0812">Transmembrane</keyword>
<dbReference type="EMBL" id="JBHUOF010000007">
    <property type="protein sequence ID" value="MFD2799285.1"/>
    <property type="molecule type" value="Genomic_DNA"/>
</dbReference>
<keyword evidence="1" id="KW-0472">Membrane</keyword>
<organism evidence="2 3">
    <name type="scientific">Prauserella oleivorans</name>
    <dbReference type="NCBI Taxonomy" id="1478153"/>
    <lineage>
        <taxon>Bacteria</taxon>
        <taxon>Bacillati</taxon>
        <taxon>Actinomycetota</taxon>
        <taxon>Actinomycetes</taxon>
        <taxon>Pseudonocardiales</taxon>
        <taxon>Pseudonocardiaceae</taxon>
        <taxon>Prauserella</taxon>
    </lineage>
</organism>
<reference evidence="3" key="1">
    <citation type="journal article" date="2019" name="Int. J. Syst. Evol. Microbiol.">
        <title>The Global Catalogue of Microorganisms (GCM) 10K type strain sequencing project: providing services to taxonomists for standard genome sequencing and annotation.</title>
        <authorList>
            <consortium name="The Broad Institute Genomics Platform"/>
            <consortium name="The Broad Institute Genome Sequencing Center for Infectious Disease"/>
            <person name="Wu L."/>
            <person name="Ma J."/>
        </authorList>
    </citation>
    <scope>NUCLEOTIDE SEQUENCE [LARGE SCALE GENOMIC DNA]</scope>
    <source>
        <strain evidence="3">IBRC-M 10906</strain>
    </source>
</reference>
<feature type="transmembrane region" description="Helical" evidence="1">
    <location>
        <begin position="39"/>
        <end position="60"/>
    </location>
</feature>
<evidence type="ECO:0000313" key="3">
    <source>
        <dbReference type="Proteomes" id="UP001597478"/>
    </source>
</evidence>
<evidence type="ECO:0000313" key="2">
    <source>
        <dbReference type="EMBL" id="MFD2799285.1"/>
    </source>
</evidence>